<reference evidence="1 2" key="1">
    <citation type="submission" date="2022-12" db="EMBL/GenBank/DDBJ databases">
        <title>Sphingomonas abieness sp. nov., an endophytic bacterium isolated from Abies koreana.</title>
        <authorList>
            <person name="Jiang L."/>
            <person name="Lee J."/>
        </authorList>
    </citation>
    <scope>NUCLEOTIDE SEQUENCE [LARGE SCALE GENOMIC DNA]</scope>
    <source>
        <strain evidence="2">PAMB 00755</strain>
    </source>
</reference>
<evidence type="ECO:0000313" key="2">
    <source>
        <dbReference type="Proteomes" id="UP001210865"/>
    </source>
</evidence>
<proteinExistence type="predicted"/>
<dbReference type="InterPro" id="IPR029063">
    <property type="entry name" value="SAM-dependent_MTases_sf"/>
</dbReference>
<name>A0ABY7NQN1_9SPHN</name>
<organism evidence="1 2">
    <name type="scientific">Sphingomonas abietis</name>
    <dbReference type="NCBI Taxonomy" id="3012344"/>
    <lineage>
        <taxon>Bacteria</taxon>
        <taxon>Pseudomonadati</taxon>
        <taxon>Pseudomonadota</taxon>
        <taxon>Alphaproteobacteria</taxon>
        <taxon>Sphingomonadales</taxon>
        <taxon>Sphingomonadaceae</taxon>
        <taxon>Sphingomonas</taxon>
    </lineage>
</organism>
<dbReference type="PANTHER" id="PTHR43832">
    <property type="match status" value="1"/>
</dbReference>
<dbReference type="Proteomes" id="UP001210865">
    <property type="component" value="Chromosome"/>
</dbReference>
<gene>
    <name evidence="1" type="ORF">PBT88_06825</name>
</gene>
<keyword evidence="2" id="KW-1185">Reference proteome</keyword>
<dbReference type="RefSeq" id="WP_270078459.1">
    <property type="nucleotide sequence ID" value="NZ_CP115174.1"/>
</dbReference>
<dbReference type="Pfam" id="PF02353">
    <property type="entry name" value="CMAS"/>
    <property type="match status" value="1"/>
</dbReference>
<dbReference type="CDD" id="cd02440">
    <property type="entry name" value="AdoMet_MTases"/>
    <property type="match status" value="1"/>
</dbReference>
<evidence type="ECO:0000313" key="1">
    <source>
        <dbReference type="EMBL" id="WBO23828.1"/>
    </source>
</evidence>
<dbReference type="EMBL" id="CP115174">
    <property type="protein sequence ID" value="WBO23828.1"/>
    <property type="molecule type" value="Genomic_DNA"/>
</dbReference>
<dbReference type="Gene3D" id="3.40.50.150">
    <property type="entry name" value="Vaccinia Virus protein VP39"/>
    <property type="match status" value="1"/>
</dbReference>
<dbReference type="PANTHER" id="PTHR43832:SF1">
    <property type="entry name" value="S-ADENOSYL-L-METHIONINE-DEPENDENT METHYLTRANSFERASES SUPERFAMILY PROTEIN"/>
    <property type="match status" value="1"/>
</dbReference>
<sequence length="344" mass="38997">MNPIAAAIRAVEATPLPDAVTRAGVEFLVGTRRRSLASAKDNDAAFARAMVEHPIAEHTDAANEQHYELPPRFFELTLGPCRKYSCGLYPTGRETLAEAELLALEETVAHADLADGQTILELGCGWGSLTLFMAKRFPESRIVAVSNSAPQRRHIETLAEAAGLTNLLVVTADMNDFQSTGTFDRIVSVEMFEHMSNWKALLDRARSWLNPEGRMFLHVFSHRSQPYRFDKADQTDWIAQHFFTGGIMPSHGLIGHFPECFEIEEQWRWNGRHYRQTAEQWLARFDANRAEIDAVLRNVYGDQAKLWRRRWRLFYLATAGLFGHADGEEWGVSHYRLRPASVPA</sequence>
<dbReference type="SUPFAM" id="SSF53335">
    <property type="entry name" value="S-adenosyl-L-methionine-dependent methyltransferases"/>
    <property type="match status" value="1"/>
</dbReference>
<accession>A0ABY7NQN1</accession>
<protein>
    <submittedName>
        <fullName evidence="1">Cyclopropane-fatty-acyl-phospholipid synthase</fullName>
    </submittedName>
</protein>